<keyword evidence="3" id="KW-1185">Reference proteome</keyword>
<organism evidence="2 3">
    <name type="scientific">Pristionchus entomophagus</name>
    <dbReference type="NCBI Taxonomy" id="358040"/>
    <lineage>
        <taxon>Eukaryota</taxon>
        <taxon>Metazoa</taxon>
        <taxon>Ecdysozoa</taxon>
        <taxon>Nematoda</taxon>
        <taxon>Chromadorea</taxon>
        <taxon>Rhabditida</taxon>
        <taxon>Rhabditina</taxon>
        <taxon>Diplogasteromorpha</taxon>
        <taxon>Diplogasteroidea</taxon>
        <taxon>Neodiplogasteridae</taxon>
        <taxon>Pristionchus</taxon>
    </lineage>
</organism>
<evidence type="ECO:0000313" key="3">
    <source>
        <dbReference type="Proteomes" id="UP001432027"/>
    </source>
</evidence>
<dbReference type="AlphaFoldDB" id="A0AAV5T281"/>
<name>A0AAV5T281_9BILA</name>
<evidence type="ECO:0000256" key="1">
    <source>
        <dbReference type="SAM" id="MobiDB-lite"/>
    </source>
</evidence>
<protein>
    <submittedName>
        <fullName evidence="2">Uncharacterized protein</fullName>
    </submittedName>
</protein>
<dbReference type="EMBL" id="BTSX01000002">
    <property type="protein sequence ID" value="GMS86953.1"/>
    <property type="molecule type" value="Genomic_DNA"/>
</dbReference>
<feature type="non-terminal residue" evidence="2">
    <location>
        <position position="99"/>
    </location>
</feature>
<sequence length="99" mass="10215">ALGTSITTVGTTTTGATSSSSTTATSTLSSTSTSAREQCQYNGPPQSLIDSRALPDFDSCKGMATEISKKNIVLIRGYPCKSSQMCGSCGLFQNATALY</sequence>
<gene>
    <name evidence="2" type="ORF">PENTCL1PPCAC_9128</name>
</gene>
<feature type="non-terminal residue" evidence="2">
    <location>
        <position position="1"/>
    </location>
</feature>
<comment type="caution">
    <text evidence="2">The sequence shown here is derived from an EMBL/GenBank/DDBJ whole genome shotgun (WGS) entry which is preliminary data.</text>
</comment>
<proteinExistence type="predicted"/>
<feature type="region of interest" description="Disordered" evidence="1">
    <location>
        <begin position="1"/>
        <end position="40"/>
    </location>
</feature>
<dbReference type="Proteomes" id="UP001432027">
    <property type="component" value="Unassembled WGS sequence"/>
</dbReference>
<evidence type="ECO:0000313" key="2">
    <source>
        <dbReference type="EMBL" id="GMS86953.1"/>
    </source>
</evidence>
<feature type="compositionally biased region" description="Low complexity" evidence="1">
    <location>
        <begin position="1"/>
        <end position="35"/>
    </location>
</feature>
<accession>A0AAV5T281</accession>
<reference evidence="2" key="1">
    <citation type="submission" date="2023-10" db="EMBL/GenBank/DDBJ databases">
        <title>Genome assembly of Pristionchus species.</title>
        <authorList>
            <person name="Yoshida K."/>
            <person name="Sommer R.J."/>
        </authorList>
    </citation>
    <scope>NUCLEOTIDE SEQUENCE</scope>
    <source>
        <strain evidence="2">RS0144</strain>
    </source>
</reference>